<gene>
    <name evidence="3" type="ORF">PIB30_073891</name>
</gene>
<organism evidence="3 4">
    <name type="scientific">Stylosanthes scabra</name>
    <dbReference type="NCBI Taxonomy" id="79078"/>
    <lineage>
        <taxon>Eukaryota</taxon>
        <taxon>Viridiplantae</taxon>
        <taxon>Streptophyta</taxon>
        <taxon>Embryophyta</taxon>
        <taxon>Tracheophyta</taxon>
        <taxon>Spermatophyta</taxon>
        <taxon>Magnoliopsida</taxon>
        <taxon>eudicotyledons</taxon>
        <taxon>Gunneridae</taxon>
        <taxon>Pentapetalae</taxon>
        <taxon>rosids</taxon>
        <taxon>fabids</taxon>
        <taxon>Fabales</taxon>
        <taxon>Fabaceae</taxon>
        <taxon>Papilionoideae</taxon>
        <taxon>50 kb inversion clade</taxon>
        <taxon>dalbergioids sensu lato</taxon>
        <taxon>Dalbergieae</taxon>
        <taxon>Pterocarpus clade</taxon>
        <taxon>Stylosanthes</taxon>
    </lineage>
</organism>
<dbReference type="EMBL" id="JASCZI010272766">
    <property type="protein sequence ID" value="MED6223431.1"/>
    <property type="molecule type" value="Genomic_DNA"/>
</dbReference>
<dbReference type="Proteomes" id="UP001341840">
    <property type="component" value="Unassembled WGS sequence"/>
</dbReference>
<reference evidence="3 4" key="1">
    <citation type="journal article" date="2023" name="Plants (Basel)">
        <title>Bridging the Gap: Combining Genomics and Transcriptomics Approaches to Understand Stylosanthes scabra, an Orphan Legume from the Brazilian Caatinga.</title>
        <authorList>
            <person name="Ferreira-Neto J.R.C."/>
            <person name="da Silva M.D."/>
            <person name="Binneck E."/>
            <person name="de Melo N.F."/>
            <person name="da Silva R.H."/>
            <person name="de Melo A.L.T.M."/>
            <person name="Pandolfi V."/>
            <person name="Bustamante F.O."/>
            <person name="Brasileiro-Vidal A.C."/>
            <person name="Benko-Iseppon A.M."/>
        </authorList>
    </citation>
    <scope>NUCLEOTIDE SEQUENCE [LARGE SCALE GENOMIC DNA]</scope>
    <source>
        <tissue evidence="3">Leaves</tissue>
    </source>
</reference>
<comment type="similarity">
    <text evidence="1">Belongs to the ARG7 family.</text>
</comment>
<comment type="caution">
    <text evidence="3">The sequence shown here is derived from an EMBL/GenBank/DDBJ whole genome shotgun (WGS) entry which is preliminary data.</text>
</comment>
<name>A0ABU6ZN58_9FABA</name>
<evidence type="ECO:0000313" key="4">
    <source>
        <dbReference type="Proteomes" id="UP001341840"/>
    </source>
</evidence>
<dbReference type="InterPro" id="IPR003676">
    <property type="entry name" value="SAUR_fam"/>
</dbReference>
<proteinExistence type="inferred from homology"/>
<dbReference type="Pfam" id="PF02519">
    <property type="entry name" value="Auxin_inducible"/>
    <property type="match status" value="1"/>
</dbReference>
<protein>
    <submittedName>
        <fullName evidence="3">Uncharacterized protein</fullName>
    </submittedName>
</protein>
<keyword evidence="4" id="KW-1185">Reference proteome</keyword>
<feature type="region of interest" description="Disordered" evidence="2">
    <location>
        <begin position="31"/>
        <end position="53"/>
    </location>
</feature>
<sequence>MAKSSFVGRMQRMHKGISNLVHHRRAKSLSYISDDDDDEDVISNTNNNNDNTREGYFSVVAEKGRERKRFSIELDYLNDPEFKVLLDQAQQEYGFRQKGALSVPCRPQELQKILDGGNERRISRS</sequence>
<evidence type="ECO:0000313" key="3">
    <source>
        <dbReference type="EMBL" id="MED6223431.1"/>
    </source>
</evidence>
<evidence type="ECO:0000256" key="2">
    <source>
        <dbReference type="SAM" id="MobiDB-lite"/>
    </source>
</evidence>
<dbReference type="PANTHER" id="PTHR31374:SF188">
    <property type="entry name" value="SAUR-LIKE AUXIN-RESPONSIVE FAMILY PROTEIN"/>
    <property type="match status" value="1"/>
</dbReference>
<dbReference type="PANTHER" id="PTHR31374">
    <property type="entry name" value="AUXIN-INDUCED PROTEIN-LIKE-RELATED"/>
    <property type="match status" value="1"/>
</dbReference>
<evidence type="ECO:0000256" key="1">
    <source>
        <dbReference type="ARBA" id="ARBA00006974"/>
    </source>
</evidence>
<accession>A0ABU6ZN58</accession>